<evidence type="ECO:0000313" key="6">
    <source>
        <dbReference type="RefSeq" id="XP_035684424.1"/>
    </source>
</evidence>
<dbReference type="Gene3D" id="3.30.40.10">
    <property type="entry name" value="Zinc/RING finger domain, C3HC4 (zinc finger)"/>
    <property type="match status" value="1"/>
</dbReference>
<dbReference type="GO" id="GO:0043240">
    <property type="term" value="C:Fanconi anaemia nuclear complex"/>
    <property type="evidence" value="ECO:0007669"/>
    <property type="project" value="InterPro"/>
</dbReference>
<dbReference type="GeneID" id="118421295"/>
<dbReference type="Pfam" id="PF09765">
    <property type="entry name" value="FANCL_d1"/>
    <property type="match status" value="1"/>
</dbReference>
<reference evidence="5" key="1">
    <citation type="journal article" date="2020" name="Nat. Ecol. Evol.">
        <title>Deeply conserved synteny resolves early events in vertebrate evolution.</title>
        <authorList>
            <person name="Simakov O."/>
            <person name="Marletaz F."/>
            <person name="Yue J.X."/>
            <person name="O'Connell B."/>
            <person name="Jenkins J."/>
            <person name="Brandt A."/>
            <person name="Calef R."/>
            <person name="Tung C.H."/>
            <person name="Huang T.K."/>
            <person name="Schmutz J."/>
            <person name="Satoh N."/>
            <person name="Yu J.K."/>
            <person name="Putnam N.H."/>
            <person name="Green R.E."/>
            <person name="Rokhsar D.S."/>
        </authorList>
    </citation>
    <scope>NUCLEOTIDE SEQUENCE [LARGE SCALE GENOMIC DNA]</scope>
    <source>
        <strain evidence="5">S238N-H82</strain>
    </source>
</reference>
<dbReference type="SMART" id="SM01197">
    <property type="entry name" value="FANCL_C"/>
    <property type="match status" value="1"/>
</dbReference>
<organism evidence="5 6">
    <name type="scientific">Branchiostoma floridae</name>
    <name type="common">Florida lancelet</name>
    <name type="synonym">Amphioxus</name>
    <dbReference type="NCBI Taxonomy" id="7739"/>
    <lineage>
        <taxon>Eukaryota</taxon>
        <taxon>Metazoa</taxon>
        <taxon>Chordata</taxon>
        <taxon>Cephalochordata</taxon>
        <taxon>Leptocardii</taxon>
        <taxon>Amphioxiformes</taxon>
        <taxon>Branchiostomatidae</taxon>
        <taxon>Branchiostoma</taxon>
    </lineage>
</organism>
<dbReference type="PANTHER" id="PTHR13206">
    <property type="entry name" value="UBIQUITIN LIGASE PROTEIN PHF9 FANCONI ANEMIA GROUP L PROTEIN"/>
    <property type="match status" value="1"/>
</dbReference>
<dbReference type="SUPFAM" id="SSF57850">
    <property type="entry name" value="RING/U-box"/>
    <property type="match status" value="1"/>
</dbReference>
<dbReference type="OrthoDB" id="10263265at2759"/>
<name>A0A9J7MZE1_BRAFL</name>
<dbReference type="InterPro" id="IPR044037">
    <property type="entry name" value="FANCL_d3"/>
</dbReference>
<evidence type="ECO:0000259" key="4">
    <source>
        <dbReference type="Pfam" id="PF18891"/>
    </source>
</evidence>
<dbReference type="GO" id="GO:0006281">
    <property type="term" value="P:DNA repair"/>
    <property type="evidence" value="ECO:0000318"/>
    <property type="project" value="GO_Central"/>
</dbReference>
<dbReference type="FunFam" id="3.10.110.20:FF:000001">
    <property type="entry name" value="E3 ubiquitin-protein ligase FANCL"/>
    <property type="match status" value="1"/>
</dbReference>
<dbReference type="FunFam" id="3.30.40.10:FF:000221">
    <property type="entry name" value="E3 ubiquitin-protein ligase FANCL isoform X2"/>
    <property type="match status" value="1"/>
</dbReference>
<sequence>MTYYFPGRMGIAATQEDYGLRAHLAGSGTTEMLSGPGRTASVCPMLLPQNTQATLYDGFITAGGKEYRLRIQLPPSRELKSARIDCDWRLQLVLQDKQDIFKQRLEQSPDLTTFLVELQNLLEQTSSQQSSVGPPPQYFTKLVQEIDKLGWDRLAYIDPSFKSLQVQCRDACQREHILTINLHNQYPQMTPTCTADLPGKVNFKWSQQDSLQGVLHQFEKALAQYQDFWDNMKELDKSTWVLEPEKPSYKDTVRRIALGNNASVQITVDPAHPRMLPECRFLGADHVINPIKQSLNANLHCWDPRQTLLPNLQNVLAVDFPSPANSSKEDFNMACSICYAYRLGEEIPDRACDDPRCSRPFHTTCLIEWLRALPSTRMSFNVIFGECPYCSKPITVKMTAAR</sequence>
<dbReference type="CDD" id="cd23786">
    <property type="entry name" value="ELF_FANCL"/>
    <property type="match status" value="1"/>
</dbReference>
<dbReference type="InterPro" id="IPR019162">
    <property type="entry name" value="FancL_WD-rpt_cont_dom"/>
</dbReference>
<dbReference type="OMA" id="NRPFHAK"/>
<dbReference type="PANTHER" id="PTHR13206:SF0">
    <property type="entry name" value="E3 UBIQUITIN-PROTEIN LIGASE FANCL"/>
    <property type="match status" value="1"/>
</dbReference>
<evidence type="ECO:0000259" key="3">
    <source>
        <dbReference type="Pfam" id="PF18890"/>
    </source>
</evidence>
<dbReference type="RefSeq" id="XP_035684424.1">
    <property type="nucleotide sequence ID" value="XM_035828531.1"/>
</dbReference>
<feature type="domain" description="Fanconi anemia complex subunit FancL WD-repeat containing" evidence="1">
    <location>
        <begin position="40"/>
        <end position="124"/>
    </location>
</feature>
<dbReference type="CDD" id="cd23831">
    <property type="entry name" value="DRWD-N_FANCL"/>
    <property type="match status" value="1"/>
</dbReference>
<protein>
    <submittedName>
        <fullName evidence="6">E3 ubiquitin-protein ligase FANCL-like isoform X1</fullName>
    </submittedName>
</protein>
<evidence type="ECO:0000259" key="1">
    <source>
        <dbReference type="Pfam" id="PF09765"/>
    </source>
</evidence>
<dbReference type="Gene3D" id="3.10.110.20">
    <property type="entry name" value="RWD domain-like"/>
    <property type="match status" value="1"/>
</dbReference>
<dbReference type="GO" id="GO:0036297">
    <property type="term" value="P:interstrand cross-link repair"/>
    <property type="evidence" value="ECO:0007669"/>
    <property type="project" value="InterPro"/>
</dbReference>
<feature type="domain" description="FANCL UBC-like" evidence="4">
    <location>
        <begin position="227"/>
        <end position="323"/>
    </location>
</feature>
<dbReference type="CDD" id="cd23832">
    <property type="entry name" value="DRWD-C_FANCL"/>
    <property type="match status" value="1"/>
</dbReference>
<feature type="domain" description="FANCL C-terminal" evidence="2">
    <location>
        <begin position="332"/>
        <end position="399"/>
    </location>
</feature>
<reference evidence="6" key="2">
    <citation type="submission" date="2025-08" db="UniProtKB">
        <authorList>
            <consortium name="RefSeq"/>
        </authorList>
    </citation>
    <scope>IDENTIFICATION</scope>
    <source>
        <strain evidence="6">S238N-H82</strain>
        <tissue evidence="6">Testes</tissue>
    </source>
</reference>
<dbReference type="InterPro" id="IPR016135">
    <property type="entry name" value="UBQ-conjugating_enzyme/RWD"/>
</dbReference>
<accession>A0A9J7MZE1</accession>
<evidence type="ECO:0000259" key="2">
    <source>
        <dbReference type="Pfam" id="PF11793"/>
    </source>
</evidence>
<dbReference type="GO" id="GO:0006513">
    <property type="term" value="P:protein monoubiquitination"/>
    <property type="evidence" value="ECO:0000318"/>
    <property type="project" value="GO_Central"/>
</dbReference>
<dbReference type="InterPro" id="IPR043898">
    <property type="entry name" value="FANCL_d2"/>
</dbReference>
<dbReference type="CDD" id="cd16490">
    <property type="entry name" value="RING-CH-C4HC3_FANCL"/>
    <property type="match status" value="1"/>
</dbReference>
<dbReference type="InterPro" id="IPR026850">
    <property type="entry name" value="FANCL_C"/>
</dbReference>
<dbReference type="InterPro" id="IPR026848">
    <property type="entry name" value="Fancl"/>
</dbReference>
<dbReference type="GO" id="GO:0061630">
    <property type="term" value="F:ubiquitin protein ligase activity"/>
    <property type="evidence" value="ECO:0000318"/>
    <property type="project" value="GO_Central"/>
</dbReference>
<evidence type="ECO:0000313" key="5">
    <source>
        <dbReference type="Proteomes" id="UP000001554"/>
    </source>
</evidence>
<dbReference type="InterPro" id="IPR013083">
    <property type="entry name" value="Znf_RING/FYVE/PHD"/>
</dbReference>
<feature type="domain" description="FANCL UBC-like" evidence="3">
    <location>
        <begin position="136"/>
        <end position="225"/>
    </location>
</feature>
<dbReference type="Pfam" id="PF18891">
    <property type="entry name" value="FANCL_d3"/>
    <property type="match status" value="1"/>
</dbReference>
<dbReference type="Gene3D" id="3.10.110.10">
    <property type="entry name" value="Ubiquitin Conjugating Enzyme"/>
    <property type="match status" value="1"/>
</dbReference>
<dbReference type="GO" id="GO:0005634">
    <property type="term" value="C:nucleus"/>
    <property type="evidence" value="ECO:0000318"/>
    <property type="project" value="GO_Central"/>
</dbReference>
<dbReference type="AlphaFoldDB" id="A0A9J7MZE1"/>
<dbReference type="Pfam" id="PF18890">
    <property type="entry name" value="FANCL_d2"/>
    <property type="match status" value="1"/>
</dbReference>
<keyword evidence="5" id="KW-1185">Reference proteome</keyword>
<dbReference type="Proteomes" id="UP000001554">
    <property type="component" value="Chromosome 1"/>
</dbReference>
<dbReference type="KEGG" id="bfo:118421295"/>
<gene>
    <name evidence="6" type="primary">LOC118421295</name>
</gene>
<dbReference type="InterPro" id="IPR043003">
    <property type="entry name" value="FANCL_d3_sf"/>
</dbReference>
<dbReference type="Pfam" id="PF11793">
    <property type="entry name" value="FANCL_C"/>
    <property type="match status" value="1"/>
</dbReference>
<proteinExistence type="predicted"/>